<name>A0ABP9C6H0_9ACTN</name>
<dbReference type="Gene3D" id="3.30.1660.10">
    <property type="entry name" value="Flavin-binding protein dodecin"/>
    <property type="match status" value="1"/>
</dbReference>
<dbReference type="InterPro" id="IPR025543">
    <property type="entry name" value="Dodecin-like"/>
</dbReference>
<dbReference type="PANTHER" id="PTHR39324">
    <property type="entry name" value="CALCIUM DODECIN"/>
    <property type="match status" value="1"/>
</dbReference>
<proteinExistence type="predicted"/>
<dbReference type="Proteomes" id="UP001500839">
    <property type="component" value="Unassembled WGS sequence"/>
</dbReference>
<dbReference type="Pfam" id="PF07311">
    <property type="entry name" value="Dodecin"/>
    <property type="match status" value="1"/>
</dbReference>
<dbReference type="SUPFAM" id="SSF89807">
    <property type="entry name" value="Dodecin-like"/>
    <property type="match status" value="1"/>
</dbReference>
<accession>A0ABP9C6H0</accession>
<protein>
    <submittedName>
        <fullName evidence="1">Dodecin family protein</fullName>
    </submittedName>
</protein>
<dbReference type="InterPro" id="IPR009923">
    <property type="entry name" value="Dodecin"/>
</dbReference>
<dbReference type="NCBIfam" id="NF043052">
    <property type="entry name" value="DodecBact"/>
    <property type="match status" value="1"/>
</dbReference>
<comment type="caution">
    <text evidence="1">The sequence shown here is derived from an EMBL/GenBank/DDBJ whole genome shotgun (WGS) entry which is preliminary data.</text>
</comment>
<sequence>MGSEGHVYRMTEVVGSSPDGTDAAIRNAVAKASETIRNIGWFEVVETRGYVEDDAVAYMQVTLKIGFRVD</sequence>
<reference evidence="2" key="1">
    <citation type="journal article" date="2019" name="Int. J. Syst. Evol. Microbiol.">
        <title>The Global Catalogue of Microorganisms (GCM) 10K type strain sequencing project: providing services to taxonomists for standard genome sequencing and annotation.</title>
        <authorList>
            <consortium name="The Broad Institute Genomics Platform"/>
            <consortium name="The Broad Institute Genome Sequencing Center for Infectious Disease"/>
            <person name="Wu L."/>
            <person name="Ma J."/>
        </authorList>
    </citation>
    <scope>NUCLEOTIDE SEQUENCE [LARGE SCALE GENOMIC DNA]</scope>
    <source>
        <strain evidence="2">JCM 18542</strain>
    </source>
</reference>
<evidence type="ECO:0000313" key="1">
    <source>
        <dbReference type="EMBL" id="GAA4805728.1"/>
    </source>
</evidence>
<dbReference type="RefSeq" id="WP_182347345.1">
    <property type="nucleotide sequence ID" value="NZ_BAABKQ010000001.1"/>
</dbReference>
<gene>
    <name evidence="1" type="ORF">GCM10023353_05870</name>
</gene>
<dbReference type="PANTHER" id="PTHR39324:SF1">
    <property type="entry name" value="CALCIUM DODECIN"/>
    <property type="match status" value="1"/>
</dbReference>
<keyword evidence="2" id="KW-1185">Reference proteome</keyword>
<evidence type="ECO:0000313" key="2">
    <source>
        <dbReference type="Proteomes" id="UP001500839"/>
    </source>
</evidence>
<dbReference type="InterPro" id="IPR050049">
    <property type="entry name" value="Dodecin_bact"/>
</dbReference>
<dbReference type="InterPro" id="IPR036694">
    <property type="entry name" value="Dodecin-like_sf"/>
</dbReference>
<dbReference type="EMBL" id="BAABKQ010000001">
    <property type="protein sequence ID" value="GAA4805728.1"/>
    <property type="molecule type" value="Genomic_DNA"/>
</dbReference>
<organism evidence="1 2">
    <name type="scientific">Tomitella cavernea</name>
    <dbReference type="NCBI Taxonomy" id="1387982"/>
    <lineage>
        <taxon>Bacteria</taxon>
        <taxon>Bacillati</taxon>
        <taxon>Actinomycetota</taxon>
        <taxon>Actinomycetes</taxon>
        <taxon>Mycobacteriales</taxon>
        <taxon>Tomitella</taxon>
    </lineage>
</organism>